<accession>A0A195FT72</accession>
<feature type="compositionally biased region" description="Basic residues" evidence="1">
    <location>
        <begin position="57"/>
        <end position="67"/>
    </location>
</feature>
<dbReference type="Proteomes" id="UP000078541">
    <property type="component" value="Unassembled WGS sequence"/>
</dbReference>
<evidence type="ECO:0000313" key="3">
    <source>
        <dbReference type="Proteomes" id="UP000078541"/>
    </source>
</evidence>
<name>A0A195FT72_9HYME</name>
<sequence length="201" mass="23094">MPRIPDTRAAAAMQGRRLCRQKNASPSSKRRRRDGSGTERVERREGRYADTEEGTGGKKKRKPTTAARYRHFVREECVKLLISPRKRRGSVWLSHTSESVRACSRQKHQEASAMRTRVDSARALYRQKKVESGMMAPPPPSPRLTMGCETEDKERWRGPTRPREGETENAGPLCPRQYFSFIFPEGPGELAFRLLEREIPR</sequence>
<proteinExistence type="predicted"/>
<feature type="region of interest" description="Disordered" evidence="1">
    <location>
        <begin position="131"/>
        <end position="172"/>
    </location>
</feature>
<dbReference type="EMBL" id="KQ981276">
    <property type="protein sequence ID" value="KYN43805.1"/>
    <property type="molecule type" value="Genomic_DNA"/>
</dbReference>
<feature type="region of interest" description="Disordered" evidence="1">
    <location>
        <begin position="1"/>
        <end position="67"/>
    </location>
</feature>
<evidence type="ECO:0000256" key="1">
    <source>
        <dbReference type="SAM" id="MobiDB-lite"/>
    </source>
</evidence>
<feature type="compositionally biased region" description="Basic and acidic residues" evidence="1">
    <location>
        <begin position="150"/>
        <end position="166"/>
    </location>
</feature>
<organism evidence="2 3">
    <name type="scientific">Trachymyrmex septentrionalis</name>
    <dbReference type="NCBI Taxonomy" id="34720"/>
    <lineage>
        <taxon>Eukaryota</taxon>
        <taxon>Metazoa</taxon>
        <taxon>Ecdysozoa</taxon>
        <taxon>Arthropoda</taxon>
        <taxon>Hexapoda</taxon>
        <taxon>Insecta</taxon>
        <taxon>Pterygota</taxon>
        <taxon>Neoptera</taxon>
        <taxon>Endopterygota</taxon>
        <taxon>Hymenoptera</taxon>
        <taxon>Apocrita</taxon>
        <taxon>Aculeata</taxon>
        <taxon>Formicoidea</taxon>
        <taxon>Formicidae</taxon>
        <taxon>Myrmicinae</taxon>
        <taxon>Trachymyrmex</taxon>
    </lineage>
</organism>
<dbReference type="AlphaFoldDB" id="A0A195FT72"/>
<feature type="compositionally biased region" description="Basic and acidic residues" evidence="1">
    <location>
        <begin position="34"/>
        <end position="50"/>
    </location>
</feature>
<reference evidence="2 3" key="1">
    <citation type="submission" date="2016-03" db="EMBL/GenBank/DDBJ databases">
        <title>Trachymyrmex septentrionalis WGS genome.</title>
        <authorList>
            <person name="Nygaard S."/>
            <person name="Hu H."/>
            <person name="Boomsma J."/>
            <person name="Zhang G."/>
        </authorList>
    </citation>
    <scope>NUCLEOTIDE SEQUENCE [LARGE SCALE GENOMIC DNA]</scope>
    <source>
        <strain evidence="2">Tsep2-gDNA-1</strain>
        <tissue evidence="2">Whole body</tissue>
    </source>
</reference>
<keyword evidence="3" id="KW-1185">Reference proteome</keyword>
<gene>
    <name evidence="2" type="ORF">ALC56_02068</name>
</gene>
<evidence type="ECO:0000313" key="2">
    <source>
        <dbReference type="EMBL" id="KYN43805.1"/>
    </source>
</evidence>
<protein>
    <submittedName>
        <fullName evidence="2">Uncharacterized protein</fullName>
    </submittedName>
</protein>